<sequence length="297" mass="33436">MAPYTAPAVKELLSEWLSTHVKRLCEETAALYPGKPPSYDTRTKQWRITGRCGRMHHVYINRGIHNPSDLGAVMEHVGIKLRYHALQRLTCLLQCTDGCHKQRAIYLGTRLERDALRSIQVQFREENAAKAIWRAREKRRPMGGLHRVPSDGKVAPNASIVQNAGCQLPRQQPSSSQPSTLPLSSLSSPSLKPPASHKRKRVTNFDGMDVLEIFSDDEVPVKKKLFYGLNVRYSLDIQSDGKGSELSKRKGKERAPVDPAISPERYELRYDVDNDTNELVEIEDSEVVGSPLRSSAR</sequence>
<feature type="region of interest" description="Disordered" evidence="1">
    <location>
        <begin position="168"/>
        <end position="200"/>
    </location>
</feature>
<dbReference type="Proteomes" id="UP000027265">
    <property type="component" value="Unassembled WGS sequence"/>
</dbReference>
<evidence type="ECO:0000256" key="1">
    <source>
        <dbReference type="SAM" id="MobiDB-lite"/>
    </source>
</evidence>
<dbReference type="InParanoid" id="A0A067P5H9"/>
<dbReference type="EMBL" id="KL197764">
    <property type="protein sequence ID" value="KDQ50168.1"/>
    <property type="molecule type" value="Genomic_DNA"/>
</dbReference>
<feature type="region of interest" description="Disordered" evidence="1">
    <location>
        <begin position="239"/>
        <end position="265"/>
    </location>
</feature>
<dbReference type="AlphaFoldDB" id="A0A067P5H9"/>
<evidence type="ECO:0000313" key="2">
    <source>
        <dbReference type="EMBL" id="KDQ50168.1"/>
    </source>
</evidence>
<name>A0A067P5H9_9AGAM</name>
<protein>
    <submittedName>
        <fullName evidence="2">Uncharacterized protein</fullName>
    </submittedName>
</protein>
<reference evidence="3" key="1">
    <citation type="journal article" date="2014" name="Proc. Natl. Acad. Sci. U.S.A.">
        <title>Extensive sampling of basidiomycete genomes demonstrates inadequacy of the white-rot/brown-rot paradigm for wood decay fungi.</title>
        <authorList>
            <person name="Riley R."/>
            <person name="Salamov A.A."/>
            <person name="Brown D.W."/>
            <person name="Nagy L.G."/>
            <person name="Floudas D."/>
            <person name="Held B.W."/>
            <person name="Levasseur A."/>
            <person name="Lombard V."/>
            <person name="Morin E."/>
            <person name="Otillar R."/>
            <person name="Lindquist E.A."/>
            <person name="Sun H."/>
            <person name="LaButti K.M."/>
            <person name="Schmutz J."/>
            <person name="Jabbour D."/>
            <person name="Luo H."/>
            <person name="Baker S.E."/>
            <person name="Pisabarro A.G."/>
            <person name="Walton J.D."/>
            <person name="Blanchette R.A."/>
            <person name="Henrissat B."/>
            <person name="Martin F."/>
            <person name="Cullen D."/>
            <person name="Hibbett D.S."/>
            <person name="Grigoriev I.V."/>
        </authorList>
    </citation>
    <scope>NUCLEOTIDE SEQUENCE [LARGE SCALE GENOMIC DNA]</scope>
    <source>
        <strain evidence="3">MUCL 33604</strain>
    </source>
</reference>
<evidence type="ECO:0000313" key="3">
    <source>
        <dbReference type="Proteomes" id="UP000027265"/>
    </source>
</evidence>
<accession>A0A067P5H9</accession>
<feature type="compositionally biased region" description="Low complexity" evidence="1">
    <location>
        <begin position="168"/>
        <end position="194"/>
    </location>
</feature>
<dbReference type="HOGENOM" id="CLU_937093_0_0_1"/>
<feature type="compositionally biased region" description="Basic and acidic residues" evidence="1">
    <location>
        <begin position="242"/>
        <end position="256"/>
    </location>
</feature>
<gene>
    <name evidence="2" type="ORF">JAAARDRAFT_51389</name>
</gene>
<proteinExistence type="predicted"/>
<keyword evidence="3" id="KW-1185">Reference proteome</keyword>
<organism evidence="2 3">
    <name type="scientific">Jaapia argillacea MUCL 33604</name>
    <dbReference type="NCBI Taxonomy" id="933084"/>
    <lineage>
        <taxon>Eukaryota</taxon>
        <taxon>Fungi</taxon>
        <taxon>Dikarya</taxon>
        <taxon>Basidiomycota</taxon>
        <taxon>Agaricomycotina</taxon>
        <taxon>Agaricomycetes</taxon>
        <taxon>Agaricomycetidae</taxon>
        <taxon>Jaapiales</taxon>
        <taxon>Jaapiaceae</taxon>
        <taxon>Jaapia</taxon>
    </lineage>
</organism>